<keyword evidence="12" id="KW-0131">Cell cycle</keyword>
<evidence type="ECO:0000256" key="5">
    <source>
        <dbReference type="ARBA" id="ARBA00022840"/>
    </source>
</evidence>
<keyword evidence="12" id="KW-0132">Cell division</keyword>
<dbReference type="Pfam" id="PF03965">
    <property type="entry name" value="Penicillinase_R"/>
    <property type="match status" value="1"/>
</dbReference>
<dbReference type="AlphaFoldDB" id="A0A830EQQ5"/>
<keyword evidence="6" id="KW-0805">Transcription regulation</keyword>
<dbReference type="SUPFAM" id="SSF52540">
    <property type="entry name" value="P-loop containing nucleoside triphosphate hydrolases"/>
    <property type="match status" value="1"/>
</dbReference>
<reference evidence="12" key="1">
    <citation type="journal article" date="2014" name="Int. J. Syst. Evol. Microbiol.">
        <title>Complete genome sequence of Corynebacterium casei LMG S-19264T (=DSM 44701T), isolated from a smear-ripened cheese.</title>
        <authorList>
            <consortium name="US DOE Joint Genome Institute (JGI-PGF)"/>
            <person name="Walter F."/>
            <person name="Albersmeier A."/>
            <person name="Kalinowski J."/>
            <person name="Ruckert C."/>
        </authorList>
    </citation>
    <scope>NUCLEOTIDE SEQUENCE</scope>
    <source>
        <strain evidence="12">JCM 14359</strain>
    </source>
</reference>
<dbReference type="GO" id="GO:0005524">
    <property type="term" value="F:ATP binding"/>
    <property type="evidence" value="ECO:0007669"/>
    <property type="project" value="UniProtKB-KW"/>
</dbReference>
<evidence type="ECO:0000256" key="9">
    <source>
        <dbReference type="ARBA" id="ARBA00057740"/>
    </source>
</evidence>
<evidence type="ECO:0000313" key="12">
    <source>
        <dbReference type="EMBL" id="GGJ14504.1"/>
    </source>
</evidence>
<dbReference type="Gene3D" id="1.10.8.60">
    <property type="match status" value="1"/>
</dbReference>
<dbReference type="Pfam" id="PF13401">
    <property type="entry name" value="AAA_22"/>
    <property type="match status" value="1"/>
</dbReference>
<sequence length="364" mass="41420">MVSGNNPITFLVLARKSVYQAKMIRDARVLRAGFVPREVEHRDAEVNHLSSVLEPITNGEPADTAIVTGPSGAGKTCISQFVTERLREEVLDVETTYVNCWRNYTRFRTLYQILDDLGATIDIHRQSTPHDELVDRLQQHDGPRTVVILDEVDQLEDPSVIYDLHSLPQFAIICIANKEEELFSRVDDRLVSRLRSSEHVRMDKYHDEQLYDILSARTKWGLDEDVITDNQLYRIADAAAGDARLAIGILRTAAGKADRENHERITDDILLDAAEDARAQIKQKSLDSLTPHQRVVYDIVREHGPIGPSEIHERYSEDVDDPRTKRTIRTYLSKMEQYNLLEAEGTSRDREYSLVDSAAASPMQ</sequence>
<reference evidence="12" key="2">
    <citation type="submission" date="2020-09" db="EMBL/GenBank/DDBJ databases">
        <authorList>
            <person name="Sun Q."/>
            <person name="Ohkuma M."/>
        </authorList>
    </citation>
    <scope>NUCLEOTIDE SEQUENCE</scope>
    <source>
        <strain evidence="12">JCM 14359</strain>
    </source>
</reference>
<comment type="caution">
    <text evidence="12">The sequence shown here is derived from an EMBL/GenBank/DDBJ whole genome shotgun (WGS) entry which is preliminary data.</text>
</comment>
<dbReference type="InterPro" id="IPR055237">
    <property type="entry name" value="Cdc6_lid"/>
</dbReference>
<organism evidence="12 13">
    <name type="scientific">Halobellus salinus</name>
    <dbReference type="NCBI Taxonomy" id="931585"/>
    <lineage>
        <taxon>Archaea</taxon>
        <taxon>Methanobacteriati</taxon>
        <taxon>Methanobacteriota</taxon>
        <taxon>Stenosarchaea group</taxon>
        <taxon>Halobacteria</taxon>
        <taxon>Halobacteriales</taxon>
        <taxon>Haloferacaceae</taxon>
        <taxon>Halobellus</taxon>
    </lineage>
</organism>
<dbReference type="GO" id="GO:0006260">
    <property type="term" value="P:DNA replication"/>
    <property type="evidence" value="ECO:0007669"/>
    <property type="project" value="UniProtKB-KW"/>
</dbReference>
<dbReference type="InterPro" id="IPR036388">
    <property type="entry name" value="WH-like_DNA-bd_sf"/>
</dbReference>
<gene>
    <name evidence="12" type="ORF">GCM10008995_25550</name>
</gene>
<dbReference type="SUPFAM" id="SSF46785">
    <property type="entry name" value="Winged helix' DNA-binding domain"/>
    <property type="match status" value="1"/>
</dbReference>
<dbReference type="FunFam" id="3.40.50.300:FF:001565">
    <property type="entry name" value="Orc1-type DNA replication protein"/>
    <property type="match status" value="1"/>
</dbReference>
<dbReference type="PANTHER" id="PTHR10763">
    <property type="entry name" value="CELL DIVISION CONTROL PROTEIN 6-RELATED"/>
    <property type="match status" value="1"/>
</dbReference>
<dbReference type="GO" id="GO:0003677">
    <property type="term" value="F:DNA binding"/>
    <property type="evidence" value="ECO:0007669"/>
    <property type="project" value="UniProtKB-KW"/>
</dbReference>
<feature type="domain" description="AAA+ ATPase" evidence="11">
    <location>
        <begin position="61"/>
        <end position="206"/>
    </location>
</feature>
<keyword evidence="8" id="KW-0804">Transcription</keyword>
<keyword evidence="13" id="KW-1185">Reference proteome</keyword>
<evidence type="ECO:0000256" key="2">
    <source>
        <dbReference type="ARBA" id="ARBA00011046"/>
    </source>
</evidence>
<keyword evidence="5" id="KW-0067">ATP-binding</keyword>
<evidence type="ECO:0000256" key="8">
    <source>
        <dbReference type="ARBA" id="ARBA00023163"/>
    </source>
</evidence>
<evidence type="ECO:0000256" key="6">
    <source>
        <dbReference type="ARBA" id="ARBA00023015"/>
    </source>
</evidence>
<comment type="similarity">
    <text evidence="1">Belongs to the CDC6/cdc18 family.</text>
</comment>
<dbReference type="CDD" id="cd18139">
    <property type="entry name" value="HLD_clamp_RarA"/>
    <property type="match status" value="1"/>
</dbReference>
<keyword evidence="7" id="KW-0238">DNA-binding</keyword>
<proteinExistence type="inferred from homology"/>
<keyword evidence="3" id="KW-0235">DNA replication</keyword>
<dbReference type="EMBL" id="BMOC01000019">
    <property type="protein sequence ID" value="GGJ14504.1"/>
    <property type="molecule type" value="Genomic_DNA"/>
</dbReference>
<evidence type="ECO:0000256" key="4">
    <source>
        <dbReference type="ARBA" id="ARBA00022741"/>
    </source>
</evidence>
<dbReference type="InterPro" id="IPR036390">
    <property type="entry name" value="WH_DNA-bd_sf"/>
</dbReference>
<evidence type="ECO:0000256" key="7">
    <source>
        <dbReference type="ARBA" id="ARBA00023125"/>
    </source>
</evidence>
<dbReference type="Pfam" id="PF22703">
    <property type="entry name" value="Cdc6_lid"/>
    <property type="match status" value="1"/>
</dbReference>
<dbReference type="InterPro" id="IPR014277">
    <property type="entry name" value="Orc1/Cdc6_arc"/>
</dbReference>
<dbReference type="PANTHER" id="PTHR10763:SF22">
    <property type="entry name" value="ORC1-TYPE DNA REPLICATION PROTEIN"/>
    <property type="match status" value="1"/>
</dbReference>
<evidence type="ECO:0000256" key="3">
    <source>
        <dbReference type="ARBA" id="ARBA00022705"/>
    </source>
</evidence>
<dbReference type="Gene3D" id="3.40.50.300">
    <property type="entry name" value="P-loop containing nucleotide triphosphate hydrolases"/>
    <property type="match status" value="1"/>
</dbReference>
<dbReference type="GO" id="GO:0045892">
    <property type="term" value="P:negative regulation of DNA-templated transcription"/>
    <property type="evidence" value="ECO:0007669"/>
    <property type="project" value="InterPro"/>
</dbReference>
<accession>A0A830EQQ5</accession>
<comment type="similarity">
    <text evidence="2">Belongs to the BlaI transcriptional regulatory family.</text>
</comment>
<name>A0A830EQQ5_9EURY</name>
<dbReference type="NCBIfam" id="TIGR02928">
    <property type="entry name" value="orc1/cdc6 family replication initiation protein"/>
    <property type="match status" value="1"/>
</dbReference>
<evidence type="ECO:0000259" key="11">
    <source>
        <dbReference type="SMART" id="SM00382"/>
    </source>
</evidence>
<dbReference type="InterPro" id="IPR049945">
    <property type="entry name" value="AAA_22"/>
</dbReference>
<evidence type="ECO:0000256" key="10">
    <source>
        <dbReference type="SAM" id="MobiDB-lite"/>
    </source>
</evidence>
<dbReference type="GO" id="GO:0051301">
    <property type="term" value="P:cell division"/>
    <property type="evidence" value="ECO:0007669"/>
    <property type="project" value="UniProtKB-KW"/>
</dbReference>
<feature type="region of interest" description="Disordered" evidence="10">
    <location>
        <begin position="345"/>
        <end position="364"/>
    </location>
</feature>
<dbReference type="Proteomes" id="UP000653099">
    <property type="component" value="Unassembled WGS sequence"/>
</dbReference>
<dbReference type="GO" id="GO:0016887">
    <property type="term" value="F:ATP hydrolysis activity"/>
    <property type="evidence" value="ECO:0007669"/>
    <property type="project" value="InterPro"/>
</dbReference>
<dbReference type="SMART" id="SM00382">
    <property type="entry name" value="AAA"/>
    <property type="match status" value="1"/>
</dbReference>
<keyword evidence="4" id="KW-0547">Nucleotide-binding</keyword>
<comment type="function">
    <text evidence="9">Involved in regulation of DNA replication.</text>
</comment>
<evidence type="ECO:0000256" key="1">
    <source>
        <dbReference type="ARBA" id="ARBA00006184"/>
    </source>
</evidence>
<dbReference type="Gene3D" id="1.10.10.10">
    <property type="entry name" value="Winged helix-like DNA-binding domain superfamily/Winged helix DNA-binding domain"/>
    <property type="match status" value="1"/>
</dbReference>
<protein>
    <submittedName>
        <fullName evidence="12">Cell division control protein Cdc6</fullName>
    </submittedName>
</protein>
<dbReference type="InterPro" id="IPR003593">
    <property type="entry name" value="AAA+_ATPase"/>
</dbReference>
<dbReference type="InterPro" id="IPR027417">
    <property type="entry name" value="P-loop_NTPase"/>
</dbReference>
<evidence type="ECO:0000313" key="13">
    <source>
        <dbReference type="Proteomes" id="UP000653099"/>
    </source>
</evidence>
<dbReference type="InterPro" id="IPR005650">
    <property type="entry name" value="BlaI_family"/>
</dbReference>
<dbReference type="InterPro" id="IPR050311">
    <property type="entry name" value="ORC1/CDC6"/>
</dbReference>